<gene>
    <name evidence="1" type="ORF">CL2_31470</name>
</gene>
<dbReference type="AlphaFoldDB" id="D4MWY6"/>
<sequence length="30" mass="3136">MLPSKALDLPEGERAFIFAALITAMEGGDA</sequence>
<proteinExistence type="predicted"/>
<evidence type="ECO:0000313" key="1">
    <source>
        <dbReference type="EMBL" id="CBL39902.1"/>
    </source>
</evidence>
<reference evidence="1 2" key="1">
    <citation type="submission" date="2010-03" db="EMBL/GenBank/DDBJ databases">
        <title>The genome sequence of Clostridiales sp. SSC/2.</title>
        <authorList>
            <consortium name="metaHIT consortium -- http://www.metahit.eu/"/>
            <person name="Pajon A."/>
            <person name="Turner K."/>
            <person name="Parkhill J."/>
            <person name="Duncan S."/>
            <person name="Flint H."/>
        </authorList>
    </citation>
    <scope>NUCLEOTIDE SEQUENCE [LARGE SCALE GENOMIC DNA]</scope>
    <source>
        <strain evidence="1 2">SSC/2</strain>
    </source>
</reference>
<organism evidence="1 2">
    <name type="scientific">Anaerostipes hadrus</name>
    <dbReference type="NCBI Taxonomy" id="649756"/>
    <lineage>
        <taxon>Bacteria</taxon>
        <taxon>Bacillati</taxon>
        <taxon>Bacillota</taxon>
        <taxon>Clostridia</taxon>
        <taxon>Lachnospirales</taxon>
        <taxon>Lachnospiraceae</taxon>
        <taxon>Anaerostipes</taxon>
    </lineage>
</organism>
<reference evidence="1 2" key="2">
    <citation type="submission" date="2010-03" db="EMBL/GenBank/DDBJ databases">
        <authorList>
            <person name="Pajon A."/>
        </authorList>
    </citation>
    <scope>NUCLEOTIDE SEQUENCE [LARGE SCALE GENOMIC DNA]</scope>
    <source>
        <strain evidence="1 2">SSC/2</strain>
    </source>
</reference>
<dbReference type="Proteomes" id="UP000008960">
    <property type="component" value="Chromosome"/>
</dbReference>
<accession>D4MWY6</accession>
<dbReference type="KEGG" id="bprl:CL2_31470"/>
<name>D4MWY6_ANAHA</name>
<evidence type="ECO:0000313" key="2">
    <source>
        <dbReference type="Proteomes" id="UP000008960"/>
    </source>
</evidence>
<protein>
    <submittedName>
        <fullName evidence="1">Uncharacterized protein</fullName>
    </submittedName>
</protein>
<dbReference type="EMBL" id="FP929061">
    <property type="protein sequence ID" value="CBL39902.1"/>
    <property type="molecule type" value="Genomic_DNA"/>
</dbReference>